<dbReference type="GeneID" id="28800903"/>
<dbReference type="KEGG" id="vg:28800903"/>
<keyword evidence="2" id="KW-1185">Reference proteome</keyword>
<name>A0A0E3T708_9CAUD</name>
<accession>A0A0E3T708</accession>
<reference evidence="1 2" key="1">
    <citation type="journal article" date="2015" name="Sci. Rep.">
        <title>Bacteriophages of wastewater foaming-associated filamentous Gordonia reduce host levels in raw activated sludge.</title>
        <authorList>
            <person name="Liu M."/>
            <person name="Gill J.J."/>
            <person name="Young R."/>
            <person name="Summer E.J."/>
        </authorList>
    </citation>
    <scope>NUCLEOTIDE SEQUENCE [LARGE SCALE GENOMIC DNA]</scope>
</reference>
<protein>
    <submittedName>
        <fullName evidence="1">Uncharacterized protein</fullName>
    </submittedName>
</protein>
<evidence type="ECO:0000313" key="1">
    <source>
        <dbReference type="EMBL" id="AKC03089.1"/>
    </source>
</evidence>
<dbReference type="EMBL" id="KP790011">
    <property type="protein sequence ID" value="AKC03089.1"/>
    <property type="molecule type" value="Genomic_DNA"/>
</dbReference>
<proteinExistence type="predicted"/>
<gene>
    <name evidence="1" type="ORF">Gsput1_64</name>
</gene>
<dbReference type="Proteomes" id="UP000033018">
    <property type="component" value="Segment"/>
</dbReference>
<evidence type="ECO:0000313" key="2">
    <source>
        <dbReference type="Proteomes" id="UP000033018"/>
    </source>
</evidence>
<dbReference type="RefSeq" id="YP_009275750.1">
    <property type="nucleotide sequence ID" value="NC_030932.1"/>
</dbReference>
<sequence>MTFTLRLFGVPVISVEIGTPDHEHYYEGGEIEGPGFALTSDGGALGFGWSDE</sequence>
<organism evidence="1 2">
    <name type="scientific">Gordonia phage Gsput1</name>
    <dbReference type="NCBI Taxonomy" id="1622193"/>
    <lineage>
        <taxon>Viruses</taxon>
        <taxon>Duplodnaviria</taxon>
        <taxon>Heunggongvirae</taxon>
        <taxon>Uroviricota</taxon>
        <taxon>Caudoviricetes</taxon>
        <taxon>Ruthgordonvirinae</taxon>
        <taxon>Gesputvirus</taxon>
        <taxon>Gesputvirus gsput1</taxon>
    </lineage>
</organism>